<reference evidence="1" key="1">
    <citation type="submission" date="2020-06" db="EMBL/GenBank/DDBJ databases">
        <authorList>
            <person name="Li T."/>
            <person name="Hu X."/>
            <person name="Zhang T."/>
            <person name="Song X."/>
            <person name="Zhang H."/>
            <person name="Dai N."/>
            <person name="Sheng W."/>
            <person name="Hou X."/>
            <person name="Wei L."/>
        </authorList>
    </citation>
    <scope>NUCLEOTIDE SEQUENCE</scope>
    <source>
        <strain evidence="1">G02</strain>
        <tissue evidence="1">Leaf</tissue>
    </source>
</reference>
<dbReference type="AlphaFoldDB" id="A0AAW2UQM2"/>
<dbReference type="EMBL" id="JACGWJ010000005">
    <property type="protein sequence ID" value="KAL0419150.1"/>
    <property type="molecule type" value="Genomic_DNA"/>
</dbReference>
<reference evidence="1" key="2">
    <citation type="journal article" date="2024" name="Plant">
        <title>Genomic evolution and insights into agronomic trait innovations of Sesamum species.</title>
        <authorList>
            <person name="Miao H."/>
            <person name="Wang L."/>
            <person name="Qu L."/>
            <person name="Liu H."/>
            <person name="Sun Y."/>
            <person name="Le M."/>
            <person name="Wang Q."/>
            <person name="Wei S."/>
            <person name="Zheng Y."/>
            <person name="Lin W."/>
            <person name="Duan Y."/>
            <person name="Cao H."/>
            <person name="Xiong S."/>
            <person name="Wang X."/>
            <person name="Wei L."/>
            <person name="Li C."/>
            <person name="Ma Q."/>
            <person name="Ju M."/>
            <person name="Zhao R."/>
            <person name="Li G."/>
            <person name="Mu C."/>
            <person name="Tian Q."/>
            <person name="Mei H."/>
            <person name="Zhang T."/>
            <person name="Gao T."/>
            <person name="Zhang H."/>
        </authorList>
    </citation>
    <scope>NUCLEOTIDE SEQUENCE</scope>
    <source>
        <strain evidence="1">G02</strain>
    </source>
</reference>
<gene>
    <name evidence="1" type="ORF">Sradi_1328500</name>
</gene>
<name>A0AAW2UQM2_SESRA</name>
<protein>
    <submittedName>
        <fullName evidence="1">Uncharacterized protein</fullName>
    </submittedName>
</protein>
<proteinExistence type="predicted"/>
<organism evidence="1">
    <name type="scientific">Sesamum radiatum</name>
    <name type="common">Black benniseed</name>
    <dbReference type="NCBI Taxonomy" id="300843"/>
    <lineage>
        <taxon>Eukaryota</taxon>
        <taxon>Viridiplantae</taxon>
        <taxon>Streptophyta</taxon>
        <taxon>Embryophyta</taxon>
        <taxon>Tracheophyta</taxon>
        <taxon>Spermatophyta</taxon>
        <taxon>Magnoliopsida</taxon>
        <taxon>eudicotyledons</taxon>
        <taxon>Gunneridae</taxon>
        <taxon>Pentapetalae</taxon>
        <taxon>asterids</taxon>
        <taxon>lamiids</taxon>
        <taxon>Lamiales</taxon>
        <taxon>Pedaliaceae</taxon>
        <taxon>Sesamum</taxon>
    </lineage>
</organism>
<accession>A0AAW2UQM2</accession>
<evidence type="ECO:0000313" key="1">
    <source>
        <dbReference type="EMBL" id="KAL0419150.1"/>
    </source>
</evidence>
<sequence length="98" mass="10338">MVGVGQFIGSSSAITAFMKGTPCCSSSWALTIWYWTSWRHSKLASHYGGTSCEANVGGSYFSVIGSAGTEVPPVVFSSWASILDGWSYGQGPTLPHVP</sequence>
<comment type="caution">
    <text evidence="1">The sequence shown here is derived from an EMBL/GenBank/DDBJ whole genome shotgun (WGS) entry which is preliminary data.</text>
</comment>